<proteinExistence type="predicted"/>
<feature type="transmembrane region" description="Helical" evidence="2">
    <location>
        <begin position="739"/>
        <end position="757"/>
    </location>
</feature>
<dbReference type="Gene3D" id="1.20.120.20">
    <property type="entry name" value="Apolipoprotein"/>
    <property type="match status" value="1"/>
</dbReference>
<feature type="coiled-coil region" evidence="1">
    <location>
        <begin position="100"/>
        <end position="225"/>
    </location>
</feature>
<feature type="domain" description="Transglycosylase SLT" evidence="3">
    <location>
        <begin position="1497"/>
        <end position="1592"/>
    </location>
</feature>
<dbReference type="RefSeq" id="WP_338345822.1">
    <property type="nucleotide sequence ID" value="NZ_CAUZLR010000001.1"/>
</dbReference>
<keyword evidence="2" id="KW-0812">Transmembrane</keyword>
<dbReference type="InterPro" id="IPR013491">
    <property type="entry name" value="Tape_meas_N"/>
</dbReference>
<dbReference type="CDD" id="cd13402">
    <property type="entry name" value="LT_TF-like"/>
    <property type="match status" value="1"/>
</dbReference>
<evidence type="ECO:0000259" key="4">
    <source>
        <dbReference type="Pfam" id="PF20155"/>
    </source>
</evidence>
<evidence type="ECO:0000256" key="2">
    <source>
        <dbReference type="SAM" id="Phobius"/>
    </source>
</evidence>
<sequence>MAKIVNEMANKLSLDTTSATKTLKDFTNEVKKSTNEWKIQESQMKASGDQLGASKAKYEGLTTAVEKQTTKVDSLKQALANTNTSTEKGQKLQGYLTAELAKAERQLNSYNGQLEKATQSYKYQSSGMAKLNEDIKHNTDLTEANVKQLKAEGKEHEANKAKLAGLTKNRESLNSILKIQQAELEKLTSTGNKNSEAYKKQELRVAQMKAKIAEANSEIKTMNGRGIKINTSGLDKVNERLAKMNERVNKGGHLFGKVFGANVVSSAFINGLATTKSHLVGALKAGTDFNKEQQVMGATWNTLTGSADKGQEMVKSINSMSKAFGQSNDVVNELQQQFYHVFNQKEPTEKLTGSMLTLADTLGMNNDEVERLGLNFTHMMTSSKLQLGDFNMISDQLPMFGEKLLEYERKLQNNSNLTMSQLRDQMSAGKISAEQATEVINELGDNYKAASENMLSTFTGMERRIKSQSHVLAGSVTRPLLETKNPLFKAVSDWVADDRTVKLFDNFGQQLSKTFNTITAAFGKSFKSKDFNEFADHAMVNATNAVERFGNYVAKHSDDIINFFKGVKSVGGAGFSTLGVTLKIAMPLLEMIGKFASDHPKTFKALAVSVIGFNVALKGTIGMLMGVSKAKDALAFGKGLFIKPKVDGSSAKRELGILGKLTKGIGKSIKWVAKLAWTAVKKAFGAIKVLAKGIGKAVKWTGKLATGGAKKALSGLLTAAKVTGGGMKAAFNWAKTNPLFLIITGITLAITTFAELYKHNKKFKKFVDGIVKGAKKLFDGVIKWFKKLPENISKLFKGIINFFKNDWKQIGLLILNPVAGAFSLLYKHNQTFRKNVNKLAAPIKKTFSNIGKSVGKTFNQLSKNSRIAFSNVKKQSSSLLSSTKKGFDGLSKNIGKSLSGVGKSIGKEFGSSMKDVKGIFKDTAKDSKSSFGDISKDVSGITKGITSKFKEVKKVLSSLGKWINKNFGSAFKDAKKEFNNQIKPIKKDLSEFGKSFKQAFSGINKFLKQHKKEIQTVGKVISTVFKGIMIGALVPLGAMFAGAFATIRIAISVLIAAIKPMAKTIANIFKTVIGVVSGVVKVITNSMKLVYHLFTGNFKAVGKDVGKIVSGYVKIFTSFFGGILRQIGIFFSGTWDMMKAGYKTFTNLLKPFASFFTGIWKGIQAFFKPVIKWFEDVISDTTKSISNVWNSIWNGISSFFGNIWKGMSKFISNTINGIHDTIKNVLDKIGSTWNGMWKGLSDFFGSIWKDIKGFAQDGINGVLSIINGGIDAIDSVWKFFTGHETSIHHLKPVKFERGGVVETRMSMINDGKGENWKELIQLPDGQLKMSNKRDHVLPLPVGTRVYNGDQTKQIMKAAGVEKYANGGIIGGVVSAAKGATDWTVKTAKGVGEWAGDKYEMVTKFLKDPLKNVTDLIVKSTKGMFDGLHSFGEMAHGVFDNLYKPIADWFKKGLEEVKDSLGRNAPGGSGVERWRDQVKDALKENGMSTESWAVNKILKQISTESSGNEKAVQGGYTDINTKTGDLAKGLMQTISATFNRYAFPGHKNIFNGYDNLLAAIAYIKDRYGKNMSGIGEGHGYANGGLVSRHQIAQIAEGNKPEMIIPLDTMKSSRGFELLGKTAVAMAARDGQIGQNTNDNSEIVGKLDQMITLLSMILGVNKEQLAGNTNNGSLLGLYNQMSQDNNIRKYQQGGVNA</sequence>
<dbReference type="Pfam" id="PF01464">
    <property type="entry name" value="SLT"/>
    <property type="match status" value="1"/>
</dbReference>
<gene>
    <name evidence="5" type="ORF">R54839_PPFHFPJH_00181</name>
</gene>
<dbReference type="Proteomes" id="UP001314261">
    <property type="component" value="Unassembled WGS sequence"/>
</dbReference>
<dbReference type="Gene3D" id="1.10.287.1490">
    <property type="match status" value="1"/>
</dbReference>
<evidence type="ECO:0000259" key="3">
    <source>
        <dbReference type="Pfam" id="PF01464"/>
    </source>
</evidence>
<dbReference type="EMBL" id="CAUZLR010000001">
    <property type="protein sequence ID" value="CAK1225686.1"/>
    <property type="molecule type" value="Genomic_DNA"/>
</dbReference>
<accession>A0ABM9MML6</accession>
<dbReference type="InterPro" id="IPR023346">
    <property type="entry name" value="Lysozyme-like_dom_sf"/>
</dbReference>
<organism evidence="5 6">
    <name type="scientific">Fructobacillus fructosus</name>
    <dbReference type="NCBI Taxonomy" id="1631"/>
    <lineage>
        <taxon>Bacteria</taxon>
        <taxon>Bacillati</taxon>
        <taxon>Bacillota</taxon>
        <taxon>Bacilli</taxon>
        <taxon>Lactobacillales</taxon>
        <taxon>Lactobacillaceae</taxon>
        <taxon>Fructobacillus</taxon>
    </lineage>
</organism>
<dbReference type="SUPFAM" id="SSF53955">
    <property type="entry name" value="Lysozyme-like"/>
    <property type="match status" value="1"/>
</dbReference>
<dbReference type="Gene3D" id="1.10.530.10">
    <property type="match status" value="1"/>
</dbReference>
<feature type="domain" description="Tape measure protein N-terminal" evidence="4">
    <location>
        <begin position="287"/>
        <end position="476"/>
    </location>
</feature>
<keyword evidence="2" id="KW-1133">Transmembrane helix</keyword>
<evidence type="ECO:0000313" key="6">
    <source>
        <dbReference type="Proteomes" id="UP001314261"/>
    </source>
</evidence>
<keyword evidence="6" id="KW-1185">Reference proteome</keyword>
<dbReference type="InterPro" id="IPR008258">
    <property type="entry name" value="Transglycosylase_SLT_dom_1"/>
</dbReference>
<keyword evidence="2" id="KW-0472">Membrane</keyword>
<reference evidence="5 6" key="1">
    <citation type="submission" date="2023-10" db="EMBL/GenBank/DDBJ databases">
        <authorList>
            <person name="Botero Cardona J."/>
        </authorList>
    </citation>
    <scope>NUCLEOTIDE SEQUENCE [LARGE SCALE GENOMIC DNA]</scope>
    <source>
        <strain evidence="5 6">R-54839</strain>
    </source>
</reference>
<comment type="caution">
    <text evidence="5">The sequence shown here is derived from an EMBL/GenBank/DDBJ whole genome shotgun (WGS) entry which is preliminary data.</text>
</comment>
<feature type="transmembrane region" description="Helical" evidence="2">
    <location>
        <begin position="1028"/>
        <end position="1058"/>
    </location>
</feature>
<name>A0ABM9MML6_9LACO</name>
<keyword evidence="1" id="KW-0175">Coiled coil</keyword>
<evidence type="ECO:0000256" key="1">
    <source>
        <dbReference type="SAM" id="Coils"/>
    </source>
</evidence>
<dbReference type="PANTHER" id="PTHR37813">
    <property type="entry name" value="FELS-2 PROPHAGE PROTEIN"/>
    <property type="match status" value="1"/>
</dbReference>
<protein>
    <submittedName>
        <fullName evidence="5">Phage-related protein</fullName>
    </submittedName>
</protein>
<dbReference type="PANTHER" id="PTHR37813:SF1">
    <property type="entry name" value="FELS-2 PROPHAGE PROTEIN"/>
    <property type="match status" value="1"/>
</dbReference>
<dbReference type="Pfam" id="PF20155">
    <property type="entry name" value="TMP_3"/>
    <property type="match status" value="1"/>
</dbReference>
<evidence type="ECO:0000313" key="5">
    <source>
        <dbReference type="EMBL" id="CAK1225686.1"/>
    </source>
</evidence>